<protein>
    <submittedName>
        <fullName evidence="3">Uncharacterized protein</fullName>
    </submittedName>
</protein>
<feature type="compositionally biased region" description="Basic and acidic residues" evidence="1">
    <location>
        <begin position="454"/>
        <end position="465"/>
    </location>
</feature>
<dbReference type="Proteomes" id="UP000326759">
    <property type="component" value="Unassembled WGS sequence"/>
</dbReference>
<evidence type="ECO:0000313" key="4">
    <source>
        <dbReference type="Proteomes" id="UP000326759"/>
    </source>
</evidence>
<dbReference type="SUPFAM" id="SSF53098">
    <property type="entry name" value="Ribonuclease H-like"/>
    <property type="match status" value="1"/>
</dbReference>
<dbReference type="EMBL" id="SEYY01000722">
    <property type="protein sequence ID" value="KAB7506622.1"/>
    <property type="molecule type" value="Genomic_DNA"/>
</dbReference>
<dbReference type="InterPro" id="IPR012337">
    <property type="entry name" value="RNaseH-like_sf"/>
</dbReference>
<proteinExistence type="predicted"/>
<feature type="transmembrane region" description="Helical" evidence="2">
    <location>
        <begin position="20"/>
        <end position="41"/>
    </location>
</feature>
<sequence>MGSHIRHIWCSILLHPSDIFYRLVLLFLQAITIFGIFNYVSKTNDENLIILGYTILNLHSVVRFILFDETPFLSVLSQDEIYSIDNEIDIYRGAIADLSDFLSLSRYELDTSTESVLFAYKNLKYLVRDFINFKRRIRLSCISLKERYFIGKNWAIASISVIVMIFSDKEIVKNLPSSHSEQCFLPFQMGSYIECLNSLLLNKQPLRSLVIDDDPLVSKVLTKPRVTKLLNEVFFWEKVEGFQRLFLPIAKTIKTVEGDEPHLSSVIQFLNSILEEVENTSIVTPLFKKEEADFVDIVKKRMSFCISNIHLAANLLDPRYRGKDLSPTENVQAFQKVYNLSREMLDVDENKVMAELANFYSQRGFTFQQCFINSMVDWFVQALLTNEHAEKLLFVSHNLKLTETEQPEFSGNCSQINVEVGSGQTSNQIHHTETTYTIGQSSQPGSSGFSVRTLKSDKTKSKDTSVHSFESESDSSSSNIAYEDEESDLSVEAMIGNRSEDSDAEAVEQEFNEALDGSLEIW</sequence>
<keyword evidence="2" id="KW-0472">Membrane</keyword>
<name>A0A5N5TKE3_9CRUS</name>
<keyword evidence="2" id="KW-0812">Transmembrane</keyword>
<accession>A0A5N5TKE3</accession>
<organism evidence="3 4">
    <name type="scientific">Armadillidium nasatum</name>
    <dbReference type="NCBI Taxonomy" id="96803"/>
    <lineage>
        <taxon>Eukaryota</taxon>
        <taxon>Metazoa</taxon>
        <taxon>Ecdysozoa</taxon>
        <taxon>Arthropoda</taxon>
        <taxon>Crustacea</taxon>
        <taxon>Multicrustacea</taxon>
        <taxon>Malacostraca</taxon>
        <taxon>Eumalacostraca</taxon>
        <taxon>Peracarida</taxon>
        <taxon>Isopoda</taxon>
        <taxon>Oniscidea</taxon>
        <taxon>Crinocheta</taxon>
        <taxon>Armadillidiidae</taxon>
        <taxon>Armadillidium</taxon>
    </lineage>
</organism>
<comment type="caution">
    <text evidence="3">The sequence shown here is derived from an EMBL/GenBank/DDBJ whole genome shotgun (WGS) entry which is preliminary data.</text>
</comment>
<keyword evidence="2" id="KW-1133">Transmembrane helix</keyword>
<keyword evidence="4" id="KW-1185">Reference proteome</keyword>
<feature type="transmembrane region" description="Helical" evidence="2">
    <location>
        <begin position="47"/>
        <end position="66"/>
    </location>
</feature>
<evidence type="ECO:0000256" key="1">
    <source>
        <dbReference type="SAM" id="MobiDB-lite"/>
    </source>
</evidence>
<evidence type="ECO:0000313" key="3">
    <source>
        <dbReference type="EMBL" id="KAB7506622.1"/>
    </source>
</evidence>
<reference evidence="3 4" key="1">
    <citation type="journal article" date="2019" name="PLoS Biol.">
        <title>Sex chromosomes control vertical transmission of feminizing Wolbachia symbionts in an isopod.</title>
        <authorList>
            <person name="Becking T."/>
            <person name="Chebbi M.A."/>
            <person name="Giraud I."/>
            <person name="Moumen B."/>
            <person name="Laverre T."/>
            <person name="Caubet Y."/>
            <person name="Peccoud J."/>
            <person name="Gilbert C."/>
            <person name="Cordaux R."/>
        </authorList>
    </citation>
    <scope>NUCLEOTIDE SEQUENCE [LARGE SCALE GENOMIC DNA]</scope>
    <source>
        <strain evidence="3">ANa2</strain>
        <tissue evidence="3">Whole body excluding digestive tract and cuticle</tissue>
    </source>
</reference>
<feature type="compositionally biased region" description="Low complexity" evidence="1">
    <location>
        <begin position="439"/>
        <end position="450"/>
    </location>
</feature>
<feature type="region of interest" description="Disordered" evidence="1">
    <location>
        <begin position="437"/>
        <end position="489"/>
    </location>
</feature>
<evidence type="ECO:0000256" key="2">
    <source>
        <dbReference type="SAM" id="Phobius"/>
    </source>
</evidence>
<dbReference type="AlphaFoldDB" id="A0A5N5TKE3"/>
<gene>
    <name evidence="3" type="ORF">Anas_04788</name>
</gene>